<accession>A0A1E3W5S4</accession>
<keyword evidence="2" id="KW-1185">Reference proteome</keyword>
<name>A0A1E3W5S4_9HYPH</name>
<proteinExistence type="predicted"/>
<sequence length="143" mass="16407">MGEAVARVGQLRCVFRHLGRDDDHTLRDGLFLDRSRRLFGLGRSFGLFGRFLGHNGLRLVRRGRFSLARERRRIFRDGRRNHDGLLRGHFLGGHLLLSSRLGFGGRRRIVLGCVLRCVLGRILDRGRCHVLLGIFVLRLLASR</sequence>
<comment type="caution">
    <text evidence="1">The sequence shown here is derived from an EMBL/GenBank/DDBJ whole genome shotgun (WGS) entry which is preliminary data.</text>
</comment>
<protein>
    <submittedName>
        <fullName evidence="1">Uncharacterized protein</fullName>
    </submittedName>
</protein>
<evidence type="ECO:0000313" key="1">
    <source>
        <dbReference type="EMBL" id="ODS01141.1"/>
    </source>
</evidence>
<dbReference type="Proteomes" id="UP000094501">
    <property type="component" value="Unassembled WGS sequence"/>
</dbReference>
<gene>
    <name evidence="1" type="ORF">AUC68_12245</name>
</gene>
<reference evidence="1 2" key="1">
    <citation type="journal article" date="2016" name="Environ. Microbiol.">
        <title>New Methyloceanibacter diversity from North Sea sediments includes methanotroph containing solely the soluble methane monooxygenase.</title>
        <authorList>
            <person name="Vekeman B."/>
            <person name="Kerckhof F.M."/>
            <person name="Cremers G."/>
            <person name="de Vos P."/>
            <person name="Vandamme P."/>
            <person name="Boon N."/>
            <person name="Op den Camp H.J."/>
            <person name="Heylen K."/>
        </authorList>
    </citation>
    <scope>NUCLEOTIDE SEQUENCE [LARGE SCALE GENOMIC DNA]</scope>
    <source>
        <strain evidence="1 2">R-67174</strain>
    </source>
</reference>
<dbReference type="EMBL" id="LPWG01000002">
    <property type="protein sequence ID" value="ODS01141.1"/>
    <property type="molecule type" value="Genomic_DNA"/>
</dbReference>
<dbReference type="AlphaFoldDB" id="A0A1E3W5S4"/>
<organism evidence="1 2">
    <name type="scientific">Methyloceanibacter methanicus</name>
    <dbReference type="NCBI Taxonomy" id="1774968"/>
    <lineage>
        <taxon>Bacteria</taxon>
        <taxon>Pseudomonadati</taxon>
        <taxon>Pseudomonadota</taxon>
        <taxon>Alphaproteobacteria</taxon>
        <taxon>Hyphomicrobiales</taxon>
        <taxon>Hyphomicrobiaceae</taxon>
        <taxon>Methyloceanibacter</taxon>
    </lineage>
</organism>
<evidence type="ECO:0000313" key="2">
    <source>
        <dbReference type="Proteomes" id="UP000094501"/>
    </source>
</evidence>